<evidence type="ECO:0000313" key="2">
    <source>
        <dbReference type="Proteomes" id="UP001160390"/>
    </source>
</evidence>
<evidence type="ECO:0000313" key="1">
    <source>
        <dbReference type="EMBL" id="CAI6089566.1"/>
    </source>
</evidence>
<reference evidence="1" key="1">
    <citation type="submission" date="2023-01" db="EMBL/GenBank/DDBJ databases">
        <authorList>
            <person name="Piombo E."/>
        </authorList>
    </citation>
    <scope>NUCLEOTIDE SEQUENCE</scope>
</reference>
<dbReference type="PANTHER" id="PTHR31009">
    <property type="entry name" value="S-ADENOSYL-L-METHIONINE:CARBOXYL METHYLTRANSFERASE FAMILY PROTEIN"/>
    <property type="match status" value="1"/>
</dbReference>
<protein>
    <submittedName>
        <fullName evidence="1">Uncharacterized protein</fullName>
    </submittedName>
</protein>
<organism evidence="1 2">
    <name type="scientific">Clonostachys chloroleuca</name>
    <dbReference type="NCBI Taxonomy" id="1926264"/>
    <lineage>
        <taxon>Eukaryota</taxon>
        <taxon>Fungi</taxon>
        <taxon>Dikarya</taxon>
        <taxon>Ascomycota</taxon>
        <taxon>Pezizomycotina</taxon>
        <taxon>Sordariomycetes</taxon>
        <taxon>Hypocreomycetidae</taxon>
        <taxon>Hypocreales</taxon>
        <taxon>Bionectriaceae</taxon>
        <taxon>Clonostachys</taxon>
    </lineage>
</organism>
<sequence length="370" mass="41574">MDRPQGQTRIAMRELLYNEHCLIQTAAMHAALEMLPTFPENKSLTIVDYGCGQGVNAIEPMEKILSSLPNGAIASLVFEDTPWNDWPTLVETIYNKMHTISQPGRNIQLFLNLVPVGFYDHVVPKKAADVGLCWSSLNYLKVQPNLNLDPSAPPSEFIAARRKAFATAAHQDLIEFLKFRASEIREGGTFVAAVGGQKPDSNTRPTNTGMAPLQAAMLKLVRMGRLTATELAQFALFPSHERTPEELQNALAIPEVADLWEVETVEPKLIVHPAWETYQKTLNMSGQNDVKQKEALKNYAQASLQNLVSSSGWFWLEVLKKSRGSHWIGGQDLLEELTRVAVQEWVENFENMKVEIWYTYLRLKRKGANA</sequence>
<proteinExistence type="predicted"/>
<dbReference type="Proteomes" id="UP001160390">
    <property type="component" value="Unassembled WGS sequence"/>
</dbReference>
<accession>A0AA35Q0J4</accession>
<keyword evidence="2" id="KW-1185">Reference proteome</keyword>
<dbReference type="EMBL" id="CABFNP030001008">
    <property type="protein sequence ID" value="CAI6089566.1"/>
    <property type="molecule type" value="Genomic_DNA"/>
</dbReference>
<dbReference type="Gene3D" id="3.40.50.150">
    <property type="entry name" value="Vaccinia Virus protein VP39"/>
    <property type="match status" value="1"/>
</dbReference>
<dbReference type="InterPro" id="IPR029063">
    <property type="entry name" value="SAM-dependent_MTases_sf"/>
</dbReference>
<comment type="caution">
    <text evidence="1">The sequence shown here is derived from an EMBL/GenBank/DDBJ whole genome shotgun (WGS) entry which is preliminary data.</text>
</comment>
<dbReference type="GO" id="GO:0008168">
    <property type="term" value="F:methyltransferase activity"/>
    <property type="evidence" value="ECO:0007669"/>
    <property type="project" value="InterPro"/>
</dbReference>
<dbReference type="SUPFAM" id="SSF53335">
    <property type="entry name" value="S-adenosyl-L-methionine-dependent methyltransferases"/>
    <property type="match status" value="1"/>
</dbReference>
<dbReference type="InterPro" id="IPR005299">
    <property type="entry name" value="MeTrfase_7"/>
</dbReference>
<dbReference type="Pfam" id="PF03492">
    <property type="entry name" value="Methyltransf_7"/>
    <property type="match status" value="1"/>
</dbReference>
<gene>
    <name evidence="1" type="ORF">CCHLO57077_00012053</name>
</gene>
<dbReference type="AlphaFoldDB" id="A0AA35Q0J4"/>
<name>A0AA35Q0J4_9HYPO</name>